<keyword evidence="4" id="KW-0479">Metal-binding</keyword>
<name>W1NJT4_AMBTC</name>
<dbReference type="InterPro" id="IPR013083">
    <property type="entry name" value="Znf_RING/FYVE/PHD"/>
</dbReference>
<keyword evidence="25" id="KW-1185">Reference proteome</keyword>
<dbReference type="GO" id="GO:0009555">
    <property type="term" value="P:pollen development"/>
    <property type="evidence" value="ECO:0007669"/>
    <property type="project" value="UniProtKB-ARBA"/>
</dbReference>
<dbReference type="InterPro" id="IPR002498">
    <property type="entry name" value="PInositol-4-P-4/5-kinase_core"/>
</dbReference>
<dbReference type="eggNOG" id="KOG0230">
    <property type="taxonomic scope" value="Eukaryota"/>
</dbReference>
<keyword evidence="10 19" id="KW-0067">ATP-binding</keyword>
<evidence type="ECO:0000256" key="11">
    <source>
        <dbReference type="ARBA" id="ARBA00023054"/>
    </source>
</evidence>
<dbReference type="SUPFAM" id="SSF56104">
    <property type="entry name" value="SAICAR synthase-like"/>
    <property type="match status" value="1"/>
</dbReference>
<proteinExistence type="predicted"/>
<dbReference type="SMART" id="SM00064">
    <property type="entry name" value="FYVE"/>
    <property type="match status" value="1"/>
</dbReference>
<evidence type="ECO:0000256" key="18">
    <source>
        <dbReference type="PROSITE-ProRule" id="PRU00091"/>
    </source>
</evidence>
<dbReference type="GO" id="GO:0010008">
    <property type="term" value="C:endosome membrane"/>
    <property type="evidence" value="ECO:0000318"/>
    <property type="project" value="GO_Central"/>
</dbReference>
<feature type="compositionally biased region" description="Polar residues" evidence="21">
    <location>
        <begin position="281"/>
        <end position="307"/>
    </location>
</feature>
<dbReference type="Gene3D" id="3.30.810.10">
    <property type="entry name" value="2-Layer Sandwich"/>
    <property type="match status" value="1"/>
</dbReference>
<feature type="region of interest" description="Disordered" evidence="21">
    <location>
        <begin position="274"/>
        <end position="307"/>
    </location>
</feature>
<dbReference type="SMART" id="SM00330">
    <property type="entry name" value="PIPKc"/>
    <property type="match status" value="1"/>
</dbReference>
<evidence type="ECO:0000259" key="22">
    <source>
        <dbReference type="PROSITE" id="PS50178"/>
    </source>
</evidence>
<dbReference type="STRING" id="13333.W1NJT4"/>
<accession>W1NJT4</accession>
<keyword evidence="5 19" id="KW-0547">Nucleotide-binding</keyword>
<dbReference type="CDD" id="cd15725">
    <property type="entry name" value="FYVE_PIKfyve_Fab1"/>
    <property type="match status" value="1"/>
</dbReference>
<evidence type="ECO:0000256" key="1">
    <source>
        <dbReference type="ARBA" id="ARBA00004481"/>
    </source>
</evidence>
<dbReference type="PANTHER" id="PTHR45748:SF7">
    <property type="entry name" value="1-PHOSPHATIDYLINOSITOL 3-PHOSPHATE 5-KINASE-RELATED"/>
    <property type="match status" value="1"/>
</dbReference>
<dbReference type="Gene3D" id="3.50.7.10">
    <property type="entry name" value="GroEL"/>
    <property type="match status" value="1"/>
</dbReference>
<feature type="region of interest" description="Disordered" evidence="21">
    <location>
        <begin position="873"/>
        <end position="901"/>
    </location>
</feature>
<feature type="region of interest" description="Disordered" evidence="21">
    <location>
        <begin position="168"/>
        <end position="198"/>
    </location>
</feature>
<comment type="subunit">
    <text evidence="13">Component of the PI(3,5)P2 regulatory complex at least composed of ATG18, SAC/FIG4, FAB1 and VAC14.</text>
</comment>
<evidence type="ECO:0000256" key="17">
    <source>
        <dbReference type="ARBA" id="ARBA00081348"/>
    </source>
</evidence>
<dbReference type="FunFam" id="3.30.810.10:FF:000001">
    <property type="entry name" value="1-phosphatidylinositol 3-phosphate 5-kinase FAB1"/>
    <property type="match status" value="1"/>
</dbReference>
<evidence type="ECO:0000256" key="8">
    <source>
        <dbReference type="ARBA" id="ARBA00022777"/>
    </source>
</evidence>
<sequence>MESPDKRLSEIVDIVRSWIPRRPEPPHVSRDFWMPDRSCRVCYDCDSQFTIFNRRHHCRTCGRVFCAKCTSNSIPLSVDDQRINREERERLRVCNYCYKQWEQEVASYDNGIRLSSPVLSPSPSATSLASSKSSSGNSSSSIGSTPYSTGPYQRVNYSSGLGFSMSAGSEQCSDKLPEMLTPRRDSSPAKEIRDPMPDHFGFCMNRSDEEEEEYAKNHSDSERRHFHQAGEYFAQDEFIDIDHEYAPFTHQNDQDHASRKLHPSDYIFSELQEEDPLGEDQTINVSSKENFNNKSSGSPRNIRANSQNPVALEKEEGEVHDTGDECDAASSIYGMETKDSEPVDFENNGLLWLPPEPEDKEDEREVGLFDDDDDEGNSGEWGYLRSSGSFGSGEYRHKDRSSEEHRKAMKNVVDGHFRALVAQLLQGESLPIGEEGDKESWLEIITSLSWEAATLLKPDTSKGGGMDPGGYVKVKCIACGLRSESMVVKGVVCKKNVAHRRMTARFEKPRFLLLGGALEYHRVSNQLSSVDTLLQQEMDYLKMAVAKIDAHQPNVLLVEKSVSRFAQEYLLAKDISLVLNIKKPLQERIARCTGAQIVPSIDHLSSQKLGHCEVFHVDKFIEEHGSAGQAGKKLLKTLMFFEGCPKPLGCTVLLKGANGDELKKIKHVVQYGIFAAYHLALETSFLADEGASLPELPLKSPITVALPDKPTNVDRSISTVPGFMLPGPGTPQSDHETRRSPCIDQSSKFSPYPKNGFDASFNGPIHNFNNHSYSNMPQKHFPTENFQTQHLSQPVPKSRFSSSSVSGQLVSCMNDNLSHYDPYGEKANLDFEEPSDHESLPSTNHPVLSNGHKDFEALDGSIRSNEMQLEGNKMGSLHQRNSFPNEHGSSKEEFPPSPSDHQSILVSLSTRCVWKGTVCERAHLFRIKYYGSFDKPVGRFLRDDLFDQDYRCPSCDAPTEAHVHCYTHRQGSLTISVKKLPEFPLPGEKEGKIWMWHRCLKCPRTNGFPPATRRVVMSDAAWGLSFGKFLELSFSNHAAASRVASCGHSLHRDCLRFYGFGRMVACFRYASIDVHNVYLPPSKLDFDYQHQEWIKKEAAEVTDRAELFFAEVFDSLRQIGEKTTSSRPLYSNAKAPESRRRIAELEGMLQKEKAEFEESLQKAISKEFNKGQPVIDILELNRLRRQLLFQSYVWDHRLLFLDLSLKNMAATSSDHKTREELNNPTKPKATTNSIETVSIHTSEPKQNDNLTGSESPRLGIKSDEALKGGWHSEEDILGLGDDPKHIEDHQENNLNPDKIHQKESQFCLTNSLNITDELNFPEAGIGVRRVLSEGHFPILANLSDTLDAAWTGEGHPQQSLASIESGPVAKDPALVDTPVTILEPSVVKAKPEEVAQPIVHVKGNDHGEDFASWFGAPFLNFYRAYSKSSSGGAPRYDALGDYNPTYVSSFRELEHQGGARLLLPVGINDTVVPVYDEEPTSMIAFALVSQDYHSQISEDRERGKEIGDYSIPSSLSDVSSHPFQSSIDDSVSSDSLRSFGSLDDGVSIISGSRNSLSLDPLIFTKALHVRVSFTDEGPLGKVKYSVTCYYAKRFDALRRKCCPTELDFIRSLSRCKKWGAQGGKSNVFFAKTLDDRFIIKQVTKTELESFIKFAPEYFKYLSESLSTGSPTCLAKILGIYQVTTKHLKGGKESRMDLMVMENLLFRRNVTRLYDLKGSSRSRYNPDSSGSNKVLLDQNLIEAMPTSPIFVGNKAKRLLERAVWNDTAFLASIDVMDYSLLVGVDQEKHELVLGIIDFMRQYTWDKHLETWVKASGILGGPKNESPTVISPKQYKKRFRKAMSAYFLMVPDQWSPPTIIPSASHSDLCEDGPPSLSLE</sequence>
<dbReference type="GO" id="GO:0046854">
    <property type="term" value="P:phosphatidylinositol phosphate biosynthetic process"/>
    <property type="evidence" value="ECO:0000318"/>
    <property type="project" value="GO_Central"/>
</dbReference>
<dbReference type="Pfam" id="PF00118">
    <property type="entry name" value="Cpn60_TCP1"/>
    <property type="match status" value="1"/>
</dbReference>
<feature type="domain" description="PIPK" evidence="23">
    <location>
        <begin position="1519"/>
        <end position="1845"/>
    </location>
</feature>
<dbReference type="EC" id="2.7.1.150" evidence="2"/>
<keyword evidence="11 20" id="KW-0175">Coiled coil</keyword>
<dbReference type="PANTHER" id="PTHR45748">
    <property type="entry name" value="1-PHOSPHATIDYLINOSITOL 3-PHOSPHATE 5-KINASE-RELATED"/>
    <property type="match status" value="1"/>
</dbReference>
<evidence type="ECO:0000256" key="20">
    <source>
        <dbReference type="SAM" id="Coils"/>
    </source>
</evidence>
<evidence type="ECO:0000256" key="12">
    <source>
        <dbReference type="ARBA" id="ARBA00023136"/>
    </source>
</evidence>
<dbReference type="FunFam" id="3.30.800.10:FF:000006">
    <property type="entry name" value="1-phosphatidylinositol-3-phosphate 5-kinase FAB1B"/>
    <property type="match status" value="1"/>
</dbReference>
<dbReference type="CDD" id="cd17300">
    <property type="entry name" value="PIPKc_PIKfyve"/>
    <property type="match status" value="1"/>
</dbReference>
<evidence type="ECO:0000256" key="19">
    <source>
        <dbReference type="PROSITE-ProRule" id="PRU00781"/>
    </source>
</evidence>
<dbReference type="FunFam" id="3.30.40.10:FF:000384">
    <property type="entry name" value="1-phosphatidylinositol-3-phosphate 5-kinase FAB1B"/>
    <property type="match status" value="1"/>
</dbReference>
<dbReference type="PROSITE" id="PS51455">
    <property type="entry name" value="PIPK"/>
    <property type="match status" value="1"/>
</dbReference>
<feature type="region of interest" description="Disordered" evidence="21">
    <location>
        <begin position="824"/>
        <end position="853"/>
    </location>
</feature>
<evidence type="ECO:0000256" key="9">
    <source>
        <dbReference type="ARBA" id="ARBA00022833"/>
    </source>
</evidence>
<keyword evidence="8 19" id="KW-0418">Kinase</keyword>
<dbReference type="Pfam" id="PF01363">
    <property type="entry name" value="FYVE"/>
    <property type="match status" value="1"/>
</dbReference>
<feature type="region of interest" description="Disordered" evidence="21">
    <location>
        <begin position="721"/>
        <end position="747"/>
    </location>
</feature>
<dbReference type="InterPro" id="IPR027483">
    <property type="entry name" value="PInositol-4-P-4/5-kinase_C_sf"/>
</dbReference>
<feature type="region of interest" description="Disordered" evidence="21">
    <location>
        <begin position="354"/>
        <end position="384"/>
    </location>
</feature>
<feature type="compositionally biased region" description="Basic and acidic residues" evidence="21">
    <location>
        <begin position="1281"/>
        <end position="1295"/>
    </location>
</feature>
<dbReference type="CDD" id="cd03334">
    <property type="entry name" value="Fab1_TCP"/>
    <property type="match status" value="1"/>
</dbReference>
<evidence type="ECO:0000259" key="23">
    <source>
        <dbReference type="PROSITE" id="PS51455"/>
    </source>
</evidence>
<dbReference type="OrthoDB" id="158357at2759"/>
<evidence type="ECO:0000256" key="3">
    <source>
        <dbReference type="ARBA" id="ARBA00022679"/>
    </source>
</evidence>
<feature type="compositionally biased region" description="Acidic residues" evidence="21">
    <location>
        <begin position="356"/>
        <end position="377"/>
    </location>
</feature>
<feature type="coiled-coil region" evidence="20">
    <location>
        <begin position="1135"/>
        <end position="1162"/>
    </location>
</feature>
<dbReference type="FunFam" id="3.50.7.10:FF:000007">
    <property type="entry name" value="1-phosphatidylinositol 3-phosphate 5-kinase isoform X1"/>
    <property type="match status" value="1"/>
</dbReference>
<keyword evidence="6" id="KW-0967">Endosome</keyword>
<dbReference type="InterPro" id="IPR000306">
    <property type="entry name" value="Znf_FYVE"/>
</dbReference>
<dbReference type="KEGG" id="atr:18423974"/>
<evidence type="ECO:0000256" key="6">
    <source>
        <dbReference type="ARBA" id="ARBA00022753"/>
    </source>
</evidence>
<keyword evidence="3 19" id="KW-0808">Transferase</keyword>
<dbReference type="InterPro" id="IPR027484">
    <property type="entry name" value="PInositol-4-P-5-kinase_N"/>
</dbReference>
<feature type="region of interest" description="Disordered" evidence="21">
    <location>
        <begin position="1211"/>
        <end position="1295"/>
    </location>
</feature>
<dbReference type="GO" id="GO:0005524">
    <property type="term" value="F:ATP binding"/>
    <property type="evidence" value="ECO:0007669"/>
    <property type="project" value="UniProtKB-UniRule"/>
</dbReference>
<feature type="domain" description="FYVE-type" evidence="22">
    <location>
        <begin position="36"/>
        <end position="102"/>
    </location>
</feature>
<dbReference type="InterPro" id="IPR017455">
    <property type="entry name" value="Znf_FYVE-rel"/>
</dbReference>
<keyword evidence="12" id="KW-0472">Membrane</keyword>
<organism evidence="24 25">
    <name type="scientific">Amborella trichopoda</name>
    <dbReference type="NCBI Taxonomy" id="13333"/>
    <lineage>
        <taxon>Eukaryota</taxon>
        <taxon>Viridiplantae</taxon>
        <taxon>Streptophyta</taxon>
        <taxon>Embryophyta</taxon>
        <taxon>Tracheophyta</taxon>
        <taxon>Spermatophyta</taxon>
        <taxon>Magnoliopsida</taxon>
        <taxon>Amborellales</taxon>
        <taxon>Amborellaceae</taxon>
        <taxon>Amborella</taxon>
    </lineage>
</organism>
<protein>
    <recommendedName>
        <fullName evidence="2">1-phosphatidylinositol-3-phosphate 5-kinase</fullName>
        <ecNumber evidence="2">2.7.1.150</ecNumber>
    </recommendedName>
    <alternativeName>
        <fullName evidence="16">FYVE finger-containing phosphoinositide kinase</fullName>
    </alternativeName>
    <alternativeName>
        <fullName evidence="17">PIKfyve</fullName>
    </alternativeName>
    <alternativeName>
        <fullName evidence="15">Phosphatidylinositol 3-phosphate 5-kinase type III</fullName>
    </alternativeName>
</protein>
<dbReference type="OMA" id="DILEINW"/>
<evidence type="ECO:0000256" key="13">
    <source>
        <dbReference type="ARBA" id="ARBA00023464"/>
    </source>
</evidence>
<evidence type="ECO:0000256" key="7">
    <source>
        <dbReference type="ARBA" id="ARBA00022771"/>
    </source>
</evidence>
<dbReference type="Gramene" id="ERM96047">
    <property type="protein sequence ID" value="ERM96047"/>
    <property type="gene ID" value="AMTR_s00129p00092160"/>
</dbReference>
<dbReference type="InterPro" id="IPR044769">
    <property type="entry name" value="PIKfyve_PIPKc"/>
</dbReference>
<reference evidence="25" key="1">
    <citation type="journal article" date="2013" name="Science">
        <title>The Amborella genome and the evolution of flowering plants.</title>
        <authorList>
            <consortium name="Amborella Genome Project"/>
        </authorList>
    </citation>
    <scope>NUCLEOTIDE SEQUENCE [LARGE SCALE GENOMIC DNA]</scope>
</reference>
<evidence type="ECO:0000256" key="10">
    <source>
        <dbReference type="ARBA" id="ARBA00022840"/>
    </source>
</evidence>
<dbReference type="GO" id="GO:0000285">
    <property type="term" value="F:1-phosphatidylinositol-3-phosphate 5-kinase activity"/>
    <property type="evidence" value="ECO:0000318"/>
    <property type="project" value="GO_Central"/>
</dbReference>
<dbReference type="GO" id="GO:0010256">
    <property type="term" value="P:endomembrane system organization"/>
    <property type="evidence" value="ECO:0007669"/>
    <property type="project" value="UniProtKB-ARBA"/>
</dbReference>
<dbReference type="EMBL" id="KI397331">
    <property type="protein sequence ID" value="ERM96047.1"/>
    <property type="molecule type" value="Genomic_DNA"/>
</dbReference>
<evidence type="ECO:0000256" key="2">
    <source>
        <dbReference type="ARBA" id="ARBA00012009"/>
    </source>
</evidence>
<feature type="compositionally biased region" description="Basic and acidic residues" evidence="21">
    <location>
        <begin position="172"/>
        <end position="197"/>
    </location>
</feature>
<keyword evidence="9" id="KW-0862">Zinc</keyword>
<dbReference type="InterPro" id="IPR002423">
    <property type="entry name" value="Cpn60/GroEL/TCP-1"/>
</dbReference>
<evidence type="ECO:0000256" key="16">
    <source>
        <dbReference type="ARBA" id="ARBA00077675"/>
    </source>
</evidence>
<feature type="compositionally biased region" description="Polar residues" evidence="21">
    <location>
        <begin position="1222"/>
        <end position="1241"/>
    </location>
</feature>
<evidence type="ECO:0000256" key="4">
    <source>
        <dbReference type="ARBA" id="ARBA00022723"/>
    </source>
</evidence>
<gene>
    <name evidence="24" type="ORF">AMTR_s00129p00092160</name>
</gene>
<dbReference type="Pfam" id="PF01504">
    <property type="entry name" value="PIP5K"/>
    <property type="match status" value="1"/>
</dbReference>
<evidence type="ECO:0000256" key="5">
    <source>
        <dbReference type="ARBA" id="ARBA00022741"/>
    </source>
</evidence>
<evidence type="ECO:0000256" key="21">
    <source>
        <dbReference type="SAM" id="MobiDB-lite"/>
    </source>
</evidence>
<evidence type="ECO:0000256" key="15">
    <source>
        <dbReference type="ARBA" id="ARBA00077223"/>
    </source>
</evidence>
<comment type="subcellular location">
    <subcellularLocation>
        <location evidence="1">Endosome membrane</location>
        <topology evidence="1">Peripheral membrane protein</topology>
    </subcellularLocation>
</comment>
<dbReference type="SUPFAM" id="SSF57903">
    <property type="entry name" value="FYVE/PHD zinc finger"/>
    <property type="match status" value="1"/>
</dbReference>
<dbReference type="HOGENOM" id="CLU_000480_3_1_1"/>
<dbReference type="Gene3D" id="3.30.800.10">
    <property type="entry name" value="Phosphatidylinositol Phosphate Kinase II Beta"/>
    <property type="match status" value="1"/>
</dbReference>
<dbReference type="Proteomes" id="UP000017836">
    <property type="component" value="Unassembled WGS sequence"/>
</dbReference>
<feature type="region of interest" description="Disordered" evidence="21">
    <location>
        <begin position="119"/>
        <end position="149"/>
    </location>
</feature>
<feature type="compositionally biased region" description="Basic and acidic residues" evidence="21">
    <location>
        <begin position="1260"/>
        <end position="1274"/>
    </location>
</feature>
<dbReference type="InterPro" id="IPR027409">
    <property type="entry name" value="GroEL-like_apical_dom_sf"/>
</dbReference>
<dbReference type="Gene3D" id="3.30.40.10">
    <property type="entry name" value="Zinc/RING finger domain, C3HC4 (zinc finger)"/>
    <property type="match status" value="1"/>
</dbReference>
<dbReference type="SUPFAM" id="SSF52029">
    <property type="entry name" value="GroEL apical domain-like"/>
    <property type="match status" value="1"/>
</dbReference>
<evidence type="ECO:0000313" key="24">
    <source>
        <dbReference type="EMBL" id="ERM96047.1"/>
    </source>
</evidence>
<dbReference type="GO" id="GO:0007033">
    <property type="term" value="P:vacuole organization"/>
    <property type="evidence" value="ECO:0000318"/>
    <property type="project" value="GO_Central"/>
</dbReference>
<comment type="function">
    <text evidence="14">The PI(3,5)P2 regulatory complex regulates both the synthesis and turnover of phosphatidylinositol 3,5-bisphosphate (PtdIns(3,5)P2). Catalyzes the phosphorylation of phosphatidylinositol 3-phosphate on the fifth hydroxyl of the myo-inositol ring, to form phosphatidylinositol 3,5-bisphosphate. Plays an important role in maintenance of endomembrane homeostasis including endocytosis, vacuole formation, and vacuolar acidification processes. Required for development of viable pollen. Might mediate recycling of auxin transporters.</text>
</comment>
<dbReference type="PROSITE" id="PS50178">
    <property type="entry name" value="ZF_FYVE"/>
    <property type="match status" value="1"/>
</dbReference>
<dbReference type="GO" id="GO:0008270">
    <property type="term" value="F:zinc ion binding"/>
    <property type="evidence" value="ECO:0007669"/>
    <property type="project" value="UniProtKB-KW"/>
</dbReference>
<evidence type="ECO:0000256" key="14">
    <source>
        <dbReference type="ARBA" id="ARBA00057940"/>
    </source>
</evidence>
<keyword evidence="7 18" id="KW-0863">Zinc-finger</keyword>
<dbReference type="InterPro" id="IPR011011">
    <property type="entry name" value="Znf_FYVE_PHD"/>
</dbReference>
<feature type="compositionally biased region" description="Basic and acidic residues" evidence="21">
    <location>
        <begin position="824"/>
        <end position="839"/>
    </location>
</feature>
<evidence type="ECO:0000313" key="25">
    <source>
        <dbReference type="Proteomes" id="UP000017836"/>
    </source>
</evidence>